<name>A0A9E8MVJ0_9FLAO</name>
<dbReference type="InterPro" id="IPR029058">
    <property type="entry name" value="AB_hydrolase_fold"/>
</dbReference>
<dbReference type="EMBL" id="CP113088">
    <property type="protein sequence ID" value="WAC01735.1"/>
    <property type="molecule type" value="Genomic_DNA"/>
</dbReference>
<evidence type="ECO:0000313" key="2">
    <source>
        <dbReference type="EMBL" id="WAC01735.1"/>
    </source>
</evidence>
<dbReference type="KEGG" id="lnu:N7U66_17835"/>
<keyword evidence="3" id="KW-1185">Reference proteome</keyword>
<dbReference type="GO" id="GO:0016020">
    <property type="term" value="C:membrane"/>
    <property type="evidence" value="ECO:0007669"/>
    <property type="project" value="TreeGrafter"/>
</dbReference>
<reference evidence="2" key="1">
    <citation type="submission" date="2022-11" db="EMBL/GenBank/DDBJ databases">
        <title>Lacinutrix neustonica HL-RS19T sp. nov., isolated from the surface microlayer sample of brackish Lake Shihwa.</title>
        <authorList>
            <person name="Choi J.Y."/>
            <person name="Hwang C.Y."/>
        </authorList>
    </citation>
    <scope>NUCLEOTIDE SEQUENCE</scope>
    <source>
        <strain evidence="2">HL-RS19</strain>
    </source>
</reference>
<dbReference type="PANTHER" id="PTHR43798:SF33">
    <property type="entry name" value="HYDROLASE, PUTATIVE (AFU_ORTHOLOGUE AFUA_2G14860)-RELATED"/>
    <property type="match status" value="1"/>
</dbReference>
<keyword evidence="2" id="KW-0378">Hydrolase</keyword>
<accession>A0A9E8MVJ0</accession>
<organism evidence="2 3">
    <name type="scientific">Lacinutrix neustonica</name>
    <dbReference type="NCBI Taxonomy" id="2980107"/>
    <lineage>
        <taxon>Bacteria</taxon>
        <taxon>Pseudomonadati</taxon>
        <taxon>Bacteroidota</taxon>
        <taxon>Flavobacteriia</taxon>
        <taxon>Flavobacteriales</taxon>
        <taxon>Flavobacteriaceae</taxon>
        <taxon>Lacinutrix</taxon>
    </lineage>
</organism>
<dbReference type="RefSeq" id="WP_267676333.1">
    <property type="nucleotide sequence ID" value="NZ_CP113088.1"/>
</dbReference>
<proteinExistence type="predicted"/>
<feature type="domain" description="AB hydrolase-1" evidence="1">
    <location>
        <begin position="74"/>
        <end position="174"/>
    </location>
</feature>
<dbReference type="InterPro" id="IPR050266">
    <property type="entry name" value="AB_hydrolase_sf"/>
</dbReference>
<dbReference type="SUPFAM" id="SSF53474">
    <property type="entry name" value="alpha/beta-Hydrolases"/>
    <property type="match status" value="1"/>
</dbReference>
<dbReference type="Pfam" id="PF00561">
    <property type="entry name" value="Abhydrolase_1"/>
    <property type="match status" value="1"/>
</dbReference>
<dbReference type="PANTHER" id="PTHR43798">
    <property type="entry name" value="MONOACYLGLYCEROL LIPASE"/>
    <property type="match status" value="1"/>
</dbReference>
<sequence>MSNSIIKLIGSAFNLISYFSPRYASVKALDLFATPRQGRILDSQKAFLDTAETVRLKYEDLKITTYQWKGTDKTILLAHGWESNTHRWEDLILLLKDLDYNVVSLDAPAHGASSGTQFNAVVYSECIHVAAEHFNPQIIIGHSVGGMSTGFYQYTYQNKSLEKLILLGAPSEFTGVFKRYVEMLGYNKRIERGLNKLVVERFNKAPSYFSLANFAKTIHTKTLIIHDIQDKIIPYNDAEQIAKNHNNVEFITTDGFGHGLRNDTVYKHVLDFIAS</sequence>
<dbReference type="Proteomes" id="UP001164705">
    <property type="component" value="Chromosome"/>
</dbReference>
<evidence type="ECO:0000259" key="1">
    <source>
        <dbReference type="Pfam" id="PF00561"/>
    </source>
</evidence>
<dbReference type="InterPro" id="IPR000073">
    <property type="entry name" value="AB_hydrolase_1"/>
</dbReference>
<dbReference type="Gene3D" id="3.40.50.1820">
    <property type="entry name" value="alpha/beta hydrolase"/>
    <property type="match status" value="1"/>
</dbReference>
<dbReference type="GO" id="GO:0016787">
    <property type="term" value="F:hydrolase activity"/>
    <property type="evidence" value="ECO:0007669"/>
    <property type="project" value="UniProtKB-KW"/>
</dbReference>
<gene>
    <name evidence="2" type="ORF">N7U66_17835</name>
</gene>
<evidence type="ECO:0000313" key="3">
    <source>
        <dbReference type="Proteomes" id="UP001164705"/>
    </source>
</evidence>
<protein>
    <submittedName>
        <fullName evidence="2">Alpha/beta hydrolase</fullName>
    </submittedName>
</protein>
<dbReference type="AlphaFoldDB" id="A0A9E8MVJ0"/>